<dbReference type="OrthoDB" id="581140at2"/>
<dbReference type="Proteomes" id="UP000253426">
    <property type="component" value="Unassembled WGS sequence"/>
</dbReference>
<accession>A0A366HWB6</accession>
<organism evidence="2 3">
    <name type="scientific">Roseimicrobium gellanilyticum</name>
    <dbReference type="NCBI Taxonomy" id="748857"/>
    <lineage>
        <taxon>Bacteria</taxon>
        <taxon>Pseudomonadati</taxon>
        <taxon>Verrucomicrobiota</taxon>
        <taxon>Verrucomicrobiia</taxon>
        <taxon>Verrucomicrobiales</taxon>
        <taxon>Verrucomicrobiaceae</taxon>
        <taxon>Roseimicrobium</taxon>
    </lineage>
</organism>
<evidence type="ECO:0000313" key="3">
    <source>
        <dbReference type="Proteomes" id="UP000253426"/>
    </source>
</evidence>
<keyword evidence="1" id="KW-0732">Signal</keyword>
<dbReference type="PANTHER" id="PTHR37489">
    <property type="entry name" value="DUF3500 DOMAIN-CONTAINING PROTEIN"/>
    <property type="match status" value="1"/>
</dbReference>
<evidence type="ECO:0000313" key="2">
    <source>
        <dbReference type="EMBL" id="RBP47785.1"/>
    </source>
</evidence>
<feature type="signal peptide" evidence="1">
    <location>
        <begin position="1"/>
        <end position="29"/>
    </location>
</feature>
<feature type="chain" id="PRO_5016800962" evidence="1">
    <location>
        <begin position="30"/>
        <end position="356"/>
    </location>
</feature>
<comment type="caution">
    <text evidence="2">The sequence shown here is derived from an EMBL/GenBank/DDBJ whole genome shotgun (WGS) entry which is preliminary data.</text>
</comment>
<dbReference type="RefSeq" id="WP_113956694.1">
    <property type="nucleotide sequence ID" value="NZ_QNRR01000001.1"/>
</dbReference>
<dbReference type="PANTHER" id="PTHR37489:SF1">
    <property type="entry name" value="DUF3500 DOMAIN-CONTAINING PROTEIN"/>
    <property type="match status" value="1"/>
</dbReference>
<keyword evidence="3" id="KW-1185">Reference proteome</keyword>
<protein>
    <submittedName>
        <fullName evidence="2">Uncharacterized protein DUF3500</fullName>
    </submittedName>
</protein>
<dbReference type="Pfam" id="PF12006">
    <property type="entry name" value="DUF3500"/>
    <property type="match status" value="1"/>
</dbReference>
<dbReference type="EMBL" id="QNRR01000001">
    <property type="protein sequence ID" value="RBP47785.1"/>
    <property type="molecule type" value="Genomic_DNA"/>
</dbReference>
<reference evidence="2 3" key="1">
    <citation type="submission" date="2018-06" db="EMBL/GenBank/DDBJ databases">
        <title>Genomic Encyclopedia of Type Strains, Phase IV (KMG-IV): sequencing the most valuable type-strain genomes for metagenomic binning, comparative biology and taxonomic classification.</title>
        <authorList>
            <person name="Goeker M."/>
        </authorList>
    </citation>
    <scope>NUCLEOTIDE SEQUENCE [LARGE SCALE GENOMIC DNA]</scope>
    <source>
        <strain evidence="2 3">DSM 25532</strain>
    </source>
</reference>
<dbReference type="InterPro" id="IPR021889">
    <property type="entry name" value="DUF3500"/>
</dbReference>
<gene>
    <name evidence="2" type="ORF">DES53_101584</name>
</gene>
<sequence length="356" mass="40007">MYSRLRHLPILAAALCAAAVTLQPLRLQAHDGAQQMVDTANALLSALPAEAKAKAVFTFDNDERLNWHFIPKERLGLPLKEMTQEQRLLAHALLNTGLSSAGYLRATTIMSLEEVLYTIEGADPAKRDAVRVRRDPERYFVSIFGEPSLKGTWGWRFEGHHLSLNFTVKDGELLRVTPAFYGSNPGEVREGPRAGLRVLGAEEDLGREMVKSLDEAQFKKSLVSQEAYKDILTEAQREVKPLTPDGLSETELKDNQKALLEKLIKAHLFRTRPDVAEETWKEIKASGPVFFAWAGGKEKGEPHYYRVQGKTFLLEYDNTQNNANHIHVVWRDFDGDFGRDLLGEHLKTAHQPAAAK</sequence>
<name>A0A366HWB6_9BACT</name>
<evidence type="ECO:0000256" key="1">
    <source>
        <dbReference type="SAM" id="SignalP"/>
    </source>
</evidence>
<proteinExistence type="predicted"/>
<dbReference type="AlphaFoldDB" id="A0A366HWB6"/>